<sequence>MTRIGYLGPKGTFSEQAMLESLAIANAGQSPTPVELPTVHEVVSAVQSGEVDRAIAPVENSVEGGINQVIDALVHDAPDVHIIGEYVLPIDHSLIARDALEPAEITAVVSHPQALAQCASFLRRELPNARLIPSTSTAEAVQTVLASSEPIAAIAGSAAAAQEGAVTIKPSIADHESLETRFIWLSREPAGPPNDGAAGKSAILFSGAGDGSPGWLLDCLSEFASRGVNLTRIESRPERLQLGRYLFLADIEGRVDVPGPAADAVSGLEAHCQQVRVLGSYPV</sequence>
<evidence type="ECO:0000259" key="7">
    <source>
        <dbReference type="PROSITE" id="PS51171"/>
    </source>
</evidence>
<dbReference type="InterPro" id="IPR008242">
    <property type="entry name" value="Chor_mutase/pphenate_deHydtase"/>
</dbReference>
<keyword evidence="3" id="KW-0028">Amino-acid biosynthesis</keyword>
<protein>
    <recommendedName>
        <fullName evidence="2">prephenate dehydratase</fullName>
        <ecNumber evidence="2">4.2.1.51</ecNumber>
    </recommendedName>
</protein>
<gene>
    <name evidence="8" type="ORF">UFOPK3547_00709</name>
</gene>
<dbReference type="Gene3D" id="3.40.190.10">
    <property type="entry name" value="Periplasmic binding protein-like II"/>
    <property type="match status" value="2"/>
</dbReference>
<dbReference type="GO" id="GO:0004664">
    <property type="term" value="F:prephenate dehydratase activity"/>
    <property type="evidence" value="ECO:0007669"/>
    <property type="project" value="UniProtKB-EC"/>
</dbReference>
<dbReference type="SUPFAM" id="SSF53850">
    <property type="entry name" value="Periplasmic binding protein-like II"/>
    <property type="match status" value="1"/>
</dbReference>
<dbReference type="UniPathway" id="UPA00121">
    <property type="reaction ID" value="UER00345"/>
</dbReference>
<dbReference type="AlphaFoldDB" id="A0A6J5ZPJ6"/>
<proteinExistence type="predicted"/>
<dbReference type="CDD" id="cd04905">
    <property type="entry name" value="ACT_CM-PDT"/>
    <property type="match status" value="1"/>
</dbReference>
<evidence type="ECO:0000256" key="2">
    <source>
        <dbReference type="ARBA" id="ARBA00013147"/>
    </source>
</evidence>
<name>A0A6J5ZPJ6_9ZZZZ</name>
<dbReference type="EC" id="4.2.1.51" evidence="2"/>
<keyword evidence="6" id="KW-0456">Lyase</keyword>
<evidence type="ECO:0000256" key="4">
    <source>
        <dbReference type="ARBA" id="ARBA00023141"/>
    </source>
</evidence>
<comment type="pathway">
    <text evidence="1">Amino-acid biosynthesis; L-phenylalanine biosynthesis; phenylpyruvate from prephenate: step 1/1.</text>
</comment>
<dbReference type="GO" id="GO:0005737">
    <property type="term" value="C:cytoplasm"/>
    <property type="evidence" value="ECO:0007669"/>
    <property type="project" value="TreeGrafter"/>
</dbReference>
<dbReference type="PANTHER" id="PTHR21022:SF19">
    <property type="entry name" value="PREPHENATE DEHYDRATASE-RELATED"/>
    <property type="match status" value="1"/>
</dbReference>
<accession>A0A6J5ZPJ6</accession>
<feature type="domain" description="Prephenate dehydratase" evidence="7">
    <location>
        <begin position="3"/>
        <end position="187"/>
    </location>
</feature>
<dbReference type="EMBL" id="CAESAN010000048">
    <property type="protein sequence ID" value="CAB4342540.1"/>
    <property type="molecule type" value="Genomic_DNA"/>
</dbReference>
<keyword evidence="4" id="KW-0057">Aromatic amino acid biosynthesis</keyword>
<evidence type="ECO:0000256" key="1">
    <source>
        <dbReference type="ARBA" id="ARBA00004741"/>
    </source>
</evidence>
<dbReference type="Pfam" id="PF00800">
    <property type="entry name" value="PDT"/>
    <property type="match status" value="1"/>
</dbReference>
<dbReference type="InterPro" id="IPR018528">
    <property type="entry name" value="Preph_deHydtase_CS"/>
</dbReference>
<dbReference type="InterPro" id="IPR001086">
    <property type="entry name" value="Preph_deHydtase"/>
</dbReference>
<dbReference type="PROSITE" id="PS00858">
    <property type="entry name" value="PREPHENATE_DEHYDR_2"/>
    <property type="match status" value="1"/>
</dbReference>
<evidence type="ECO:0000256" key="3">
    <source>
        <dbReference type="ARBA" id="ARBA00022605"/>
    </source>
</evidence>
<dbReference type="SUPFAM" id="SSF55021">
    <property type="entry name" value="ACT-like"/>
    <property type="match status" value="1"/>
</dbReference>
<dbReference type="Gene3D" id="3.30.70.260">
    <property type="match status" value="1"/>
</dbReference>
<evidence type="ECO:0000256" key="6">
    <source>
        <dbReference type="ARBA" id="ARBA00023239"/>
    </source>
</evidence>
<dbReference type="GO" id="GO:0009094">
    <property type="term" value="P:L-phenylalanine biosynthetic process"/>
    <property type="evidence" value="ECO:0007669"/>
    <property type="project" value="UniProtKB-UniPathway"/>
</dbReference>
<keyword evidence="5" id="KW-0584">Phenylalanine biosynthesis</keyword>
<organism evidence="8">
    <name type="scientific">freshwater metagenome</name>
    <dbReference type="NCBI Taxonomy" id="449393"/>
    <lineage>
        <taxon>unclassified sequences</taxon>
        <taxon>metagenomes</taxon>
        <taxon>ecological metagenomes</taxon>
    </lineage>
</organism>
<evidence type="ECO:0000313" key="8">
    <source>
        <dbReference type="EMBL" id="CAB4342540.1"/>
    </source>
</evidence>
<dbReference type="NCBIfam" id="NF008865">
    <property type="entry name" value="PRK11898.1"/>
    <property type="match status" value="1"/>
</dbReference>
<evidence type="ECO:0000256" key="5">
    <source>
        <dbReference type="ARBA" id="ARBA00023222"/>
    </source>
</evidence>
<dbReference type="PROSITE" id="PS51171">
    <property type="entry name" value="PREPHENATE_DEHYDR_3"/>
    <property type="match status" value="1"/>
</dbReference>
<dbReference type="PANTHER" id="PTHR21022">
    <property type="entry name" value="PREPHENATE DEHYDRATASE P PROTEIN"/>
    <property type="match status" value="1"/>
</dbReference>
<dbReference type="PIRSF" id="PIRSF001500">
    <property type="entry name" value="Chor_mut_pdt_Ppr"/>
    <property type="match status" value="1"/>
</dbReference>
<dbReference type="InterPro" id="IPR045865">
    <property type="entry name" value="ACT-like_dom_sf"/>
</dbReference>
<reference evidence="8" key="1">
    <citation type="submission" date="2020-05" db="EMBL/GenBank/DDBJ databases">
        <authorList>
            <person name="Chiriac C."/>
            <person name="Salcher M."/>
            <person name="Ghai R."/>
            <person name="Kavagutti S V."/>
        </authorList>
    </citation>
    <scope>NUCLEOTIDE SEQUENCE</scope>
</reference>